<dbReference type="Gene3D" id="3.90.1300.10">
    <property type="entry name" value="Amidase signature (AS) domain"/>
    <property type="match status" value="1"/>
</dbReference>
<dbReference type="PANTHER" id="PTHR11895">
    <property type="entry name" value="TRANSAMIDASE"/>
    <property type="match status" value="1"/>
</dbReference>
<name>A0A916UXA7_9BURK</name>
<keyword evidence="3" id="KW-1185">Reference proteome</keyword>
<dbReference type="SUPFAM" id="SSF75304">
    <property type="entry name" value="Amidase signature (AS) enzymes"/>
    <property type="match status" value="1"/>
</dbReference>
<accession>A0A916UXA7</accession>
<dbReference type="Proteomes" id="UP000637423">
    <property type="component" value="Unassembled WGS sequence"/>
</dbReference>
<evidence type="ECO:0000259" key="1">
    <source>
        <dbReference type="Pfam" id="PF01425"/>
    </source>
</evidence>
<comment type="caution">
    <text evidence="2">The sequence shown here is derived from an EMBL/GenBank/DDBJ whole genome shotgun (WGS) entry which is preliminary data.</text>
</comment>
<organism evidence="2 3">
    <name type="scientific">Undibacterium terreum</name>
    <dbReference type="NCBI Taxonomy" id="1224302"/>
    <lineage>
        <taxon>Bacteria</taxon>
        <taxon>Pseudomonadati</taxon>
        <taxon>Pseudomonadota</taxon>
        <taxon>Betaproteobacteria</taxon>
        <taxon>Burkholderiales</taxon>
        <taxon>Oxalobacteraceae</taxon>
        <taxon>Undibacterium</taxon>
    </lineage>
</organism>
<evidence type="ECO:0000313" key="3">
    <source>
        <dbReference type="Proteomes" id="UP000637423"/>
    </source>
</evidence>
<evidence type="ECO:0000313" key="2">
    <source>
        <dbReference type="EMBL" id="GGC92414.1"/>
    </source>
</evidence>
<proteinExistence type="predicted"/>
<sequence>MNKPDLFSIDALNRQPRGELVKASLEAARQSKSIFTRLYPDTAMAAASYADSLQSAGIAPVSALAGLPVSIKDLLDVAGETTLSGSVVLKNEPPASADASVVSRLRKAGAAIIGKTNMTEFAFSGIGLNPHYGTPANPADTQVARIPGGSSSGAAVSVASGICVAAIGSDTGGSIRIPAALCGLTGFKPTARRVPATGALPLSTTLDTICAMSHTVRDCILMDSIIADDALTVRHLSLAGLRLALPQTLVLDDMDQHVAPSFAQALSRLSAAGAQIIELPLSILQDYRPLGMFSAAEAYAWHRNLLAEHEDGYDRRVSRRIKLGAGLSAADYLDLHTARKRWIQAMETELLPFDAIIMPTVPMVAPEIAPLEASEDAFFAANALMLRNTAAINVLDGCAISIPCHAAGSLPVGLSIAGTANSDAHILAVALAVEAALRQ</sequence>
<dbReference type="EMBL" id="BMED01000005">
    <property type="protein sequence ID" value="GGC92414.1"/>
    <property type="molecule type" value="Genomic_DNA"/>
</dbReference>
<dbReference type="PROSITE" id="PS00571">
    <property type="entry name" value="AMIDASES"/>
    <property type="match status" value="1"/>
</dbReference>
<dbReference type="NCBIfam" id="NF005460">
    <property type="entry name" value="PRK07056.1"/>
    <property type="match status" value="1"/>
</dbReference>
<protein>
    <submittedName>
        <fullName evidence="2">Amidase</fullName>
    </submittedName>
</protein>
<dbReference type="InterPro" id="IPR023631">
    <property type="entry name" value="Amidase_dom"/>
</dbReference>
<gene>
    <name evidence="2" type="ORF">GCM10011396_44630</name>
</gene>
<dbReference type="InterPro" id="IPR036928">
    <property type="entry name" value="AS_sf"/>
</dbReference>
<dbReference type="Pfam" id="PF01425">
    <property type="entry name" value="Amidase"/>
    <property type="match status" value="1"/>
</dbReference>
<reference evidence="2" key="1">
    <citation type="journal article" date="2014" name="Int. J. Syst. Evol. Microbiol.">
        <title>Complete genome sequence of Corynebacterium casei LMG S-19264T (=DSM 44701T), isolated from a smear-ripened cheese.</title>
        <authorList>
            <consortium name="US DOE Joint Genome Institute (JGI-PGF)"/>
            <person name="Walter F."/>
            <person name="Albersmeier A."/>
            <person name="Kalinowski J."/>
            <person name="Ruckert C."/>
        </authorList>
    </citation>
    <scope>NUCLEOTIDE SEQUENCE</scope>
    <source>
        <strain evidence="2">CGMCC 1.10998</strain>
    </source>
</reference>
<reference evidence="2" key="2">
    <citation type="submission" date="2020-09" db="EMBL/GenBank/DDBJ databases">
        <authorList>
            <person name="Sun Q."/>
            <person name="Zhou Y."/>
        </authorList>
    </citation>
    <scope>NUCLEOTIDE SEQUENCE</scope>
    <source>
        <strain evidence="2">CGMCC 1.10998</strain>
    </source>
</reference>
<dbReference type="InterPro" id="IPR020556">
    <property type="entry name" value="Amidase_CS"/>
</dbReference>
<dbReference type="InterPro" id="IPR000120">
    <property type="entry name" value="Amidase"/>
</dbReference>
<dbReference type="GO" id="GO:0003824">
    <property type="term" value="F:catalytic activity"/>
    <property type="evidence" value="ECO:0007669"/>
    <property type="project" value="InterPro"/>
</dbReference>
<dbReference type="RefSeq" id="WP_229751284.1">
    <property type="nucleotide sequence ID" value="NZ_BMED01000005.1"/>
</dbReference>
<feature type="domain" description="Amidase" evidence="1">
    <location>
        <begin position="21"/>
        <end position="427"/>
    </location>
</feature>
<dbReference type="PANTHER" id="PTHR11895:SF176">
    <property type="entry name" value="AMIDASE AMID-RELATED"/>
    <property type="match status" value="1"/>
</dbReference>
<dbReference type="AlphaFoldDB" id="A0A916UXA7"/>